<keyword evidence="3" id="KW-1185">Reference proteome</keyword>
<feature type="compositionally biased region" description="Basic and acidic residues" evidence="1">
    <location>
        <begin position="121"/>
        <end position="133"/>
    </location>
</feature>
<evidence type="ECO:0000256" key="1">
    <source>
        <dbReference type="SAM" id="MobiDB-lite"/>
    </source>
</evidence>
<feature type="compositionally biased region" description="Basic and acidic residues" evidence="1">
    <location>
        <begin position="19"/>
        <end position="34"/>
    </location>
</feature>
<feature type="region of interest" description="Disordered" evidence="1">
    <location>
        <begin position="1"/>
        <end position="79"/>
    </location>
</feature>
<dbReference type="EMBL" id="JAUKUD010000001">
    <property type="protein sequence ID" value="KAK0754891.1"/>
    <property type="molecule type" value="Genomic_DNA"/>
</dbReference>
<feature type="region of interest" description="Disordered" evidence="1">
    <location>
        <begin position="201"/>
        <end position="235"/>
    </location>
</feature>
<evidence type="ECO:0000313" key="2">
    <source>
        <dbReference type="EMBL" id="KAK0754891.1"/>
    </source>
</evidence>
<protein>
    <submittedName>
        <fullName evidence="2">Uncharacterized protein</fullName>
    </submittedName>
</protein>
<sequence>MHQWAPIPLSAAHPSGRGIRGDRVRRTTGGERPFRMVSGPQAAGADESAVSRPKLGRHSQRRMSWLGESPTAPCRPLSKPTYRQATRICSRPVQPPLLDAGREGNSPIPALCDAIRGPESTTERATEEPEPPRPPRLSTHKRLPSVAWDQPSDMEGWRCWPLLACGLLAIAQRELGCLPAPIPLGLSEAVLANGVTMSPPVRMPGRSHAERQGTPAAALDPRGSRWSAHAMSPSS</sequence>
<reference evidence="2" key="1">
    <citation type="submission" date="2023-06" db="EMBL/GenBank/DDBJ databases">
        <title>Genome-scale phylogeny and comparative genomics of the fungal order Sordariales.</title>
        <authorList>
            <consortium name="Lawrence Berkeley National Laboratory"/>
            <person name="Hensen N."/>
            <person name="Bonometti L."/>
            <person name="Westerberg I."/>
            <person name="Brannstrom I.O."/>
            <person name="Guillou S."/>
            <person name="Cros-Aarteil S."/>
            <person name="Calhoun S."/>
            <person name="Haridas S."/>
            <person name="Kuo A."/>
            <person name="Mondo S."/>
            <person name="Pangilinan J."/>
            <person name="Riley R."/>
            <person name="LaButti K."/>
            <person name="Andreopoulos B."/>
            <person name="Lipzen A."/>
            <person name="Chen C."/>
            <person name="Yanf M."/>
            <person name="Daum C."/>
            <person name="Ng V."/>
            <person name="Clum A."/>
            <person name="Steindorff A."/>
            <person name="Ohm R."/>
            <person name="Martin F."/>
            <person name="Silar P."/>
            <person name="Natvig D."/>
            <person name="Lalanne C."/>
            <person name="Gautier V."/>
            <person name="Ament-velasquez S.L."/>
            <person name="Kruys A."/>
            <person name="Hutchinson M.I."/>
            <person name="Powell A.J."/>
            <person name="Barry K."/>
            <person name="Miller A.N."/>
            <person name="Grigoriev I.V."/>
            <person name="Debuchy R."/>
            <person name="Gladieux P."/>
            <person name="Thoren M.H."/>
            <person name="Johannesson H."/>
        </authorList>
    </citation>
    <scope>NUCLEOTIDE SEQUENCE</scope>
    <source>
        <strain evidence="2">SMH3187-1</strain>
    </source>
</reference>
<name>A0AA40KDH6_9PEZI</name>
<feature type="region of interest" description="Disordered" evidence="1">
    <location>
        <begin position="93"/>
        <end position="140"/>
    </location>
</feature>
<evidence type="ECO:0000313" key="3">
    <source>
        <dbReference type="Proteomes" id="UP001172155"/>
    </source>
</evidence>
<dbReference type="Proteomes" id="UP001172155">
    <property type="component" value="Unassembled WGS sequence"/>
</dbReference>
<gene>
    <name evidence="2" type="ORF">B0T18DRAFT_47963</name>
</gene>
<accession>A0AA40KDH6</accession>
<organism evidence="2 3">
    <name type="scientific">Schizothecium vesticola</name>
    <dbReference type="NCBI Taxonomy" id="314040"/>
    <lineage>
        <taxon>Eukaryota</taxon>
        <taxon>Fungi</taxon>
        <taxon>Dikarya</taxon>
        <taxon>Ascomycota</taxon>
        <taxon>Pezizomycotina</taxon>
        <taxon>Sordariomycetes</taxon>
        <taxon>Sordariomycetidae</taxon>
        <taxon>Sordariales</taxon>
        <taxon>Schizotheciaceae</taxon>
        <taxon>Schizothecium</taxon>
    </lineage>
</organism>
<proteinExistence type="predicted"/>
<dbReference type="AlphaFoldDB" id="A0AA40KDH6"/>
<comment type="caution">
    <text evidence="2">The sequence shown here is derived from an EMBL/GenBank/DDBJ whole genome shotgun (WGS) entry which is preliminary data.</text>
</comment>